<evidence type="ECO:0000256" key="6">
    <source>
        <dbReference type="SAM" id="MobiDB-lite"/>
    </source>
</evidence>
<dbReference type="InterPro" id="IPR019336">
    <property type="entry name" value="GPR180/TMEM145_TM"/>
</dbReference>
<feature type="transmembrane region" description="Helical" evidence="7">
    <location>
        <begin position="413"/>
        <end position="432"/>
    </location>
</feature>
<comment type="subcellular location">
    <subcellularLocation>
        <location evidence="1">Membrane</location>
        <topology evidence="1">Multi-pass membrane protein</topology>
    </subcellularLocation>
</comment>
<dbReference type="eggNOG" id="KOG1388">
    <property type="taxonomic scope" value="Eukaryota"/>
</dbReference>
<dbReference type="HOGENOM" id="CLU_021549_3_0_1"/>
<keyword evidence="5" id="KW-0325">Glycoprotein</keyword>
<proteinExistence type="predicted"/>
<evidence type="ECO:0000256" key="2">
    <source>
        <dbReference type="ARBA" id="ARBA00022692"/>
    </source>
</evidence>
<evidence type="ECO:0000256" key="1">
    <source>
        <dbReference type="ARBA" id="ARBA00004141"/>
    </source>
</evidence>
<evidence type="ECO:0000259" key="9">
    <source>
        <dbReference type="Pfam" id="PF21892"/>
    </source>
</evidence>
<dbReference type="InParanoid" id="Q18000"/>
<dbReference type="OrthoDB" id="205745at2759"/>
<dbReference type="InterPro" id="IPR047831">
    <property type="entry name" value="GPR180/TMEM145"/>
</dbReference>
<keyword evidence="3 7" id="KW-1133">Transmembrane helix</keyword>
<keyword evidence="2 7" id="KW-0812">Transmembrane</keyword>
<feature type="domain" description="GPR180-like N-terminal" evidence="9">
    <location>
        <begin position="30"/>
        <end position="159"/>
    </location>
</feature>
<dbReference type="Bgee" id="WBGene00007595">
    <property type="expression patterns" value="Expressed in pharyngeal muscle cell (C elegans) and 3 other cell types or tissues"/>
</dbReference>
<dbReference type="Pfam" id="PF10192">
    <property type="entry name" value="GPR180-TMEM145_TM"/>
    <property type="match status" value="1"/>
</dbReference>
<dbReference type="PhylomeDB" id="Q18000"/>
<protein>
    <submittedName>
        <fullName evidence="10">GPR180/TMEM145 transmembrane domain-containing protein</fullName>
    </submittedName>
</protein>
<dbReference type="DIP" id="DIP-25828N"/>
<feature type="transmembrane region" description="Helical" evidence="7">
    <location>
        <begin position="346"/>
        <end position="367"/>
    </location>
</feature>
<dbReference type="InterPro" id="IPR053880">
    <property type="entry name" value="GPR180-like_N"/>
</dbReference>
<dbReference type="AlphaFoldDB" id="Q18000"/>
<dbReference type="AGR" id="WB:WBGene00007595"/>
<dbReference type="OMA" id="YTWSGCA"/>
<dbReference type="GeneID" id="182623"/>
<evidence type="ECO:0000313" key="12">
    <source>
        <dbReference type="WormBase" id="C15A7.2"/>
    </source>
</evidence>
<keyword evidence="11" id="KW-1185">Reference proteome</keyword>
<dbReference type="PANTHER" id="PTHR23252:SF24">
    <property type="entry name" value="TRANSMEMBRANE PROTEIN 145"/>
    <property type="match status" value="1"/>
</dbReference>
<dbReference type="CTD" id="182623"/>
<evidence type="ECO:0000313" key="10">
    <source>
        <dbReference type="EMBL" id="CAA91531.3"/>
    </source>
</evidence>
<reference evidence="10 11" key="1">
    <citation type="journal article" date="1998" name="Science">
        <title>Genome sequence of the nematode C. elegans: a platform for investigating biology.</title>
        <authorList>
            <consortium name="The C. elegans sequencing consortium"/>
            <person name="Sulson J.E."/>
            <person name="Waterston R."/>
        </authorList>
    </citation>
    <scope>NUCLEOTIDE SEQUENCE [LARGE SCALE GENOMIC DNA]</scope>
    <source>
        <strain evidence="10 11">Bristol N2</strain>
    </source>
</reference>
<gene>
    <name evidence="10 12" type="primary">tmem-145</name>
    <name evidence="12" type="ORF">C15A7.2</name>
    <name evidence="10" type="ORF">CELE_C15A7.2</name>
</gene>
<dbReference type="GO" id="GO:0007186">
    <property type="term" value="P:G protein-coupled receptor signaling pathway"/>
    <property type="evidence" value="ECO:0007669"/>
    <property type="project" value="InterPro"/>
</dbReference>
<organism evidence="10 11">
    <name type="scientific">Caenorhabditis elegans</name>
    <dbReference type="NCBI Taxonomy" id="6239"/>
    <lineage>
        <taxon>Eukaryota</taxon>
        <taxon>Metazoa</taxon>
        <taxon>Ecdysozoa</taxon>
        <taxon>Nematoda</taxon>
        <taxon>Chromadorea</taxon>
        <taxon>Rhabditida</taxon>
        <taxon>Rhabditina</taxon>
        <taxon>Rhabditomorpha</taxon>
        <taxon>Rhabditoidea</taxon>
        <taxon>Rhabditidae</taxon>
        <taxon>Peloderinae</taxon>
        <taxon>Caenorhabditis</taxon>
    </lineage>
</organism>
<dbReference type="KEGG" id="cel:CELE_C15A7.2"/>
<feature type="domain" description="GPR180/TMEM145 transmembrane" evidence="8">
    <location>
        <begin position="209"/>
        <end position="429"/>
    </location>
</feature>
<feature type="transmembrane region" description="Helical" evidence="7">
    <location>
        <begin position="244"/>
        <end position="271"/>
    </location>
</feature>
<name>Q18000_CAEEL</name>
<evidence type="ECO:0000256" key="7">
    <source>
        <dbReference type="SAM" id="Phobius"/>
    </source>
</evidence>
<feature type="transmembrane region" description="Helical" evidence="7">
    <location>
        <begin position="277"/>
        <end position="294"/>
    </location>
</feature>
<dbReference type="PANTHER" id="PTHR23252">
    <property type="entry name" value="INTIMAL THICKNESS RECEPTOR-RELATED"/>
    <property type="match status" value="1"/>
</dbReference>
<dbReference type="RefSeq" id="NP_510017.3">
    <property type="nucleotide sequence ID" value="NM_077616.6"/>
</dbReference>
<evidence type="ECO:0000256" key="4">
    <source>
        <dbReference type="ARBA" id="ARBA00023136"/>
    </source>
</evidence>
<dbReference type="EMBL" id="BX284606">
    <property type="protein sequence ID" value="CAA91531.3"/>
    <property type="molecule type" value="Genomic_DNA"/>
</dbReference>
<dbReference type="GO" id="GO:0016020">
    <property type="term" value="C:membrane"/>
    <property type="evidence" value="ECO:0007669"/>
    <property type="project" value="UniProtKB-SubCell"/>
</dbReference>
<sequence>MKFIQEKHRLVFLLTTFCYHIYIAQGKRAQGILSSKRDFVYLDRFCFQSDTGALEYTFRYPMFYPTQMLLLYFDTEDQWPRAYKELNTCEDRVQLLANHSENHQIIYLSPYALDSSGNGRCQIHSDGLGQQWIACSGTRVFRSARSRWWFLAIANCDPSESEDRRLYNNESIGIYAEFTLQMTNGLPTEVLKYQFSIDEWLILPSDTLFLGLQSILIVCVFLMGKSLSARRLYHNTFRMCSQSITMNTIGLGFLVTNYIIYAIDGIGLPIILTSGQFIRALADMLFMYMCLVLARGLNVTKMLLSWLDKLFLVGMFIVFICSYLLMQFWEIKFFDPAEVYAQSESLPAYLLVIWRLTAWVFFVVAALMSRSDSPQKSAFFTSFVFLMTPWFWAPPIFTMIANFCLNNWVRAEVVNIVDNIVTFYGYIIFLYLSRPSDNNQNFPFHIRTTQVDVDVGFDPQRAYAENNGNQTNDGMHGVIELTVTNMNTPEKDSDSPAHSDDRGVLERPQIASS</sequence>
<dbReference type="eggNOG" id="KOG4290">
    <property type="taxonomic scope" value="Eukaryota"/>
</dbReference>
<evidence type="ECO:0000256" key="5">
    <source>
        <dbReference type="ARBA" id="ARBA00023180"/>
    </source>
</evidence>
<dbReference type="WormBase" id="C15A7.2">
    <property type="protein sequence ID" value="CE41358"/>
    <property type="gene ID" value="WBGene00007595"/>
    <property type="gene designation" value="tmem-145"/>
</dbReference>
<feature type="transmembrane region" description="Helical" evidence="7">
    <location>
        <begin position="200"/>
        <end position="223"/>
    </location>
</feature>
<feature type="transmembrane region" description="Helical" evidence="7">
    <location>
        <begin position="379"/>
        <end position="401"/>
    </location>
</feature>
<feature type="transmembrane region" description="Helical" evidence="7">
    <location>
        <begin position="306"/>
        <end position="326"/>
    </location>
</feature>
<dbReference type="Proteomes" id="UP000001940">
    <property type="component" value="Chromosome X"/>
</dbReference>
<evidence type="ECO:0000256" key="3">
    <source>
        <dbReference type="ARBA" id="ARBA00022989"/>
    </source>
</evidence>
<accession>Q18000</accession>
<dbReference type="GO" id="GO:0019236">
    <property type="term" value="P:response to pheromone"/>
    <property type="evidence" value="ECO:0007669"/>
    <property type="project" value="InterPro"/>
</dbReference>
<evidence type="ECO:0000259" key="8">
    <source>
        <dbReference type="Pfam" id="PF10192"/>
    </source>
</evidence>
<dbReference type="FunCoup" id="Q18000">
    <property type="interactions" value="125"/>
</dbReference>
<dbReference type="PaxDb" id="6239-C15A7.2"/>
<feature type="region of interest" description="Disordered" evidence="6">
    <location>
        <begin position="486"/>
        <end position="513"/>
    </location>
</feature>
<dbReference type="UCSC" id="C15A7.2">
    <property type="organism name" value="c. elegans"/>
</dbReference>
<evidence type="ECO:0000313" key="11">
    <source>
        <dbReference type="Proteomes" id="UP000001940"/>
    </source>
</evidence>
<feature type="compositionally biased region" description="Basic and acidic residues" evidence="6">
    <location>
        <begin position="489"/>
        <end position="505"/>
    </location>
</feature>
<dbReference type="STRING" id="6239.C15A7.2.1"/>
<keyword evidence="4 7" id="KW-0472">Membrane</keyword>
<dbReference type="Pfam" id="PF21892">
    <property type="entry name" value="TMEM145_N"/>
    <property type="match status" value="1"/>
</dbReference>